<sequence>MSDKKYYDDSGKLITSSTIIRMLEMENKIPNDLRFPFMTNKLSGSREPHKTQWMSSYNVYRIAVPRPTDEQCKEYYQRIQVDYDDDINRFRGALLGCALGDSLGTTLEFKAPGTFEPINDIVGGGPFNLKAGEWTDDTSMMYCLAHSLVRTKIFDPKDQMDLYSKWWKDGVFSVNGKCFDIGNTVIHALKNYERTGDPIAGDTDPNSAGNGSLMRLAPIPIRYYYSFEDAIKYAALSSKTTHGAEEAVDACRYFSGLIWGALHGVSKEILLDGIYTPINDYWDKNPLCQSIVKLIVDAKYKSKSASQIRASGYVMHTLEAVLWAFYHSDTFETGALLAVNLGEDADTTGAIYGQLAGAYYGERVINYHWIKKVKEFHVFYLKAQEFKELIATERSNKKYGAESNN</sequence>
<dbReference type="PANTHER" id="PTHR16222">
    <property type="entry name" value="ADP-RIBOSYLGLYCOHYDROLASE"/>
    <property type="match status" value="1"/>
</dbReference>
<proteinExistence type="predicted"/>
<feature type="binding site" evidence="1">
    <location>
        <position position="136"/>
    </location>
    <ligand>
        <name>Mg(2+)</name>
        <dbReference type="ChEBI" id="CHEBI:18420"/>
        <label>1</label>
    </ligand>
</feature>
<name>A0AB39AUV3_9GAMM</name>
<reference evidence="2" key="1">
    <citation type="submission" date="2024-07" db="EMBL/GenBank/DDBJ databases">
        <authorList>
            <person name="Jiang Y."/>
            <person name="Qin Q."/>
        </authorList>
    </citation>
    <scope>NUCLEOTIDE SEQUENCE</scope>
    <source>
        <strain evidence="2">SD03</strain>
    </source>
</reference>
<dbReference type="Pfam" id="PF03747">
    <property type="entry name" value="ADP_ribosyl_GH"/>
    <property type="match status" value="1"/>
</dbReference>
<dbReference type="SUPFAM" id="SSF101478">
    <property type="entry name" value="ADP-ribosylglycohydrolase"/>
    <property type="match status" value="1"/>
</dbReference>
<evidence type="ECO:0000256" key="1">
    <source>
        <dbReference type="PIRSR" id="PIRSR605502-1"/>
    </source>
</evidence>
<evidence type="ECO:0000313" key="2">
    <source>
        <dbReference type="EMBL" id="XDH89211.1"/>
    </source>
</evidence>
<gene>
    <name evidence="2" type="ORF">ABZP26_18215</name>
</gene>
<dbReference type="Gene3D" id="1.10.4080.10">
    <property type="entry name" value="ADP-ribosylation/Crystallin J1"/>
    <property type="match status" value="1"/>
</dbReference>
<protein>
    <submittedName>
        <fullName evidence="2">ADP-ribosylglycohydrolase family protein</fullName>
    </submittedName>
</protein>
<organism evidence="2">
    <name type="scientific">Pseudoalteromonas sp. SD03</name>
    <dbReference type="NCBI Taxonomy" id="3231719"/>
    <lineage>
        <taxon>Bacteria</taxon>
        <taxon>Pseudomonadati</taxon>
        <taxon>Pseudomonadota</taxon>
        <taxon>Gammaproteobacteria</taxon>
        <taxon>Alteromonadales</taxon>
        <taxon>Pseudoalteromonadaceae</taxon>
        <taxon>Pseudoalteromonas</taxon>
    </lineage>
</organism>
<keyword evidence="1" id="KW-0479">Metal-binding</keyword>
<dbReference type="AlphaFoldDB" id="A0AB39AUV3"/>
<dbReference type="PANTHER" id="PTHR16222:SF12">
    <property type="entry name" value="ADP-RIBOSYLGLYCOHYDROLASE-RELATED"/>
    <property type="match status" value="1"/>
</dbReference>
<dbReference type="GO" id="GO:0046872">
    <property type="term" value="F:metal ion binding"/>
    <property type="evidence" value="ECO:0007669"/>
    <property type="project" value="UniProtKB-KW"/>
</dbReference>
<feature type="binding site" evidence="1">
    <location>
        <position position="346"/>
    </location>
    <ligand>
        <name>Mg(2+)</name>
        <dbReference type="ChEBI" id="CHEBI:18420"/>
        <label>1</label>
    </ligand>
</feature>
<feature type="binding site" evidence="1">
    <location>
        <position position="135"/>
    </location>
    <ligand>
        <name>Mg(2+)</name>
        <dbReference type="ChEBI" id="CHEBI:18420"/>
        <label>1</label>
    </ligand>
</feature>
<accession>A0AB39AUV3</accession>
<dbReference type="InterPro" id="IPR050792">
    <property type="entry name" value="ADP-ribosylglycohydrolase"/>
</dbReference>
<dbReference type="EMBL" id="CP162515">
    <property type="protein sequence ID" value="XDH89211.1"/>
    <property type="molecule type" value="Genomic_DNA"/>
</dbReference>
<feature type="binding site" evidence="1">
    <location>
        <position position="347"/>
    </location>
    <ligand>
        <name>Mg(2+)</name>
        <dbReference type="ChEBI" id="CHEBI:18420"/>
        <label>1</label>
    </ligand>
</feature>
<feature type="binding site" evidence="1">
    <location>
        <position position="137"/>
    </location>
    <ligand>
        <name>Mg(2+)</name>
        <dbReference type="ChEBI" id="CHEBI:18420"/>
        <label>1</label>
    </ligand>
</feature>
<dbReference type="RefSeq" id="WP_024602673.1">
    <property type="nucleotide sequence ID" value="NZ_CP162515.1"/>
</dbReference>
<keyword evidence="1" id="KW-0460">Magnesium</keyword>
<feature type="binding site" evidence="1">
    <location>
        <position position="344"/>
    </location>
    <ligand>
        <name>Mg(2+)</name>
        <dbReference type="ChEBI" id="CHEBI:18420"/>
        <label>1</label>
    </ligand>
</feature>
<comment type="cofactor">
    <cofactor evidence="1">
        <name>Mg(2+)</name>
        <dbReference type="ChEBI" id="CHEBI:18420"/>
    </cofactor>
    <text evidence="1">Binds 2 magnesium ions per subunit.</text>
</comment>
<dbReference type="InterPro" id="IPR036705">
    <property type="entry name" value="Ribosyl_crysJ1_sf"/>
</dbReference>
<dbReference type="InterPro" id="IPR005502">
    <property type="entry name" value="Ribosyl_crysJ1"/>
</dbReference>